<reference evidence="1" key="1">
    <citation type="submission" date="2019-08" db="EMBL/GenBank/DDBJ databases">
        <authorList>
            <person name="Kucharzyk K."/>
            <person name="Murdoch R.W."/>
            <person name="Higgins S."/>
            <person name="Loffler F."/>
        </authorList>
    </citation>
    <scope>NUCLEOTIDE SEQUENCE</scope>
</reference>
<dbReference type="InterPro" id="IPR024265">
    <property type="entry name" value="DUF3788"/>
</dbReference>
<organism evidence="1">
    <name type="scientific">bioreactor metagenome</name>
    <dbReference type="NCBI Taxonomy" id="1076179"/>
    <lineage>
        <taxon>unclassified sequences</taxon>
        <taxon>metagenomes</taxon>
        <taxon>ecological metagenomes</taxon>
    </lineage>
</organism>
<name>A0A644Y436_9ZZZZ</name>
<proteinExistence type="predicted"/>
<evidence type="ECO:0008006" key="2">
    <source>
        <dbReference type="Google" id="ProtNLM"/>
    </source>
</evidence>
<gene>
    <name evidence="1" type="ORF">SDC9_67747</name>
</gene>
<dbReference type="AlphaFoldDB" id="A0A644Y436"/>
<evidence type="ECO:0000313" key="1">
    <source>
        <dbReference type="EMBL" id="MPM21303.1"/>
    </source>
</evidence>
<comment type="caution">
    <text evidence="1">The sequence shown here is derived from an EMBL/GenBank/DDBJ whole genome shotgun (WGS) entry which is preliminary data.</text>
</comment>
<dbReference type="Pfam" id="PF12663">
    <property type="entry name" value="DUF3788"/>
    <property type="match status" value="1"/>
</dbReference>
<sequence>MDWVQRYGPDSQPTAEEIADYINSPLWAEINCFLRENYEVQPSCHYSSCSAQPGWNVKYQKAGRSLCTLYPMDGFFIALVVIGAREQTEAELTMPLCEEYTQALFSDTAFSAGGRWLMLSVTGEGVLEDVKRLIQIRRKLKKKEQA</sequence>
<dbReference type="EMBL" id="VSSQ01003563">
    <property type="protein sequence ID" value="MPM21303.1"/>
    <property type="molecule type" value="Genomic_DNA"/>
</dbReference>
<accession>A0A644Y436</accession>
<protein>
    <recommendedName>
        <fullName evidence="2">DUF3788 domain-containing protein</fullName>
    </recommendedName>
</protein>